<dbReference type="Gene3D" id="3.40.50.2000">
    <property type="entry name" value="Glycogen Phosphorylase B"/>
    <property type="match status" value="2"/>
</dbReference>
<comment type="caution">
    <text evidence="2">The sequence shown here is derived from an EMBL/GenBank/DDBJ whole genome shotgun (WGS) entry which is preliminary data.</text>
</comment>
<gene>
    <name evidence="2" type="ORF">NWP17_06670</name>
</gene>
<protein>
    <submittedName>
        <fullName evidence="2">Glycosyltransferase family 4 protein</fullName>
    </submittedName>
</protein>
<dbReference type="InterPro" id="IPR050194">
    <property type="entry name" value="Glycosyltransferase_grp1"/>
</dbReference>
<dbReference type="AlphaFoldDB" id="A0AA43GSJ6"/>
<reference evidence="2 3" key="1">
    <citation type="journal article" date="2023" name="J. Phycol.">
        <title>Chrysosporum ovalisporum is synonymous with the true-branching cyanobacterium Umezakia natans (Nostocales/Aphanizomenonaceae).</title>
        <authorList>
            <person name="McGregor G.B."/>
            <person name="Sendall B.C."/>
            <person name="Niiyama Y."/>
            <person name="Tuji A."/>
            <person name="Willis A."/>
        </authorList>
    </citation>
    <scope>NUCLEOTIDE SEQUENCE [LARGE SCALE GENOMIC DNA]</scope>
    <source>
        <strain evidence="2 3">ANA360D</strain>
    </source>
</reference>
<keyword evidence="3" id="KW-1185">Reference proteome</keyword>
<dbReference type="SUPFAM" id="SSF53756">
    <property type="entry name" value="UDP-Glycosyltransferase/glycogen phosphorylase"/>
    <property type="match status" value="1"/>
</dbReference>
<dbReference type="EMBL" id="JANQDH010000043">
    <property type="protein sequence ID" value="MDH6060123.1"/>
    <property type="molecule type" value="Genomic_DNA"/>
</dbReference>
<dbReference type="CDD" id="cd03801">
    <property type="entry name" value="GT4_PimA-like"/>
    <property type="match status" value="1"/>
</dbReference>
<evidence type="ECO:0000259" key="1">
    <source>
        <dbReference type="Pfam" id="PF00534"/>
    </source>
</evidence>
<dbReference type="RefSeq" id="WP_280654135.1">
    <property type="nucleotide sequence ID" value="NZ_JANQDH010000043.1"/>
</dbReference>
<evidence type="ECO:0000313" key="2">
    <source>
        <dbReference type="EMBL" id="MDH6060123.1"/>
    </source>
</evidence>
<proteinExistence type="predicted"/>
<feature type="domain" description="Glycosyl transferase family 1" evidence="1">
    <location>
        <begin position="226"/>
        <end position="392"/>
    </location>
</feature>
<dbReference type="Proteomes" id="UP001159387">
    <property type="component" value="Unassembled WGS sequence"/>
</dbReference>
<dbReference type="Pfam" id="PF00534">
    <property type="entry name" value="Glycos_transf_1"/>
    <property type="match status" value="1"/>
</dbReference>
<name>A0AA43GSJ6_9CYAN</name>
<sequence>MESLKLLISAYACEPNRGSEPGVGWNVIQEVSKYHQVWVLTSNCHRQGIEAYLAQHPLPNINFVYLDPLGWILNWNNPNKVTQLGVHLHYYLWQILAYFVSRSLHQQICFDVAHHVTYVRYYSPSFISLLPIPFIWGPVGGGESAPKKFWEGFSLRAKAYETARYLFRSWGELDPFVHITGKKSAVVRATTNDTAKRLEKMGVKNVQVYSQLGLSSDEIATLASYRADGRVNNSRIRFISVGRLLYWKGFDLGLSAFAQAELPHADFWIVGDGPERKQLEQLTEALSIGGRVKFWGNLSREQTWEKIQDCHVLVHPSLHDSGGFVCLEAMAAACPIICLDLGGPAIQVTEDIGVKISAHTPEQVIGDIAKAMNYLASDGDLRLRMGGNGQQRVNEAFSWESKGRQLVQMYEEISTQNTFPMKLS</sequence>
<dbReference type="InterPro" id="IPR001296">
    <property type="entry name" value="Glyco_trans_1"/>
</dbReference>
<accession>A0AA43GSJ6</accession>
<dbReference type="PANTHER" id="PTHR45947:SF3">
    <property type="entry name" value="SULFOQUINOVOSYL TRANSFERASE SQD2"/>
    <property type="match status" value="1"/>
</dbReference>
<dbReference type="GO" id="GO:0016757">
    <property type="term" value="F:glycosyltransferase activity"/>
    <property type="evidence" value="ECO:0007669"/>
    <property type="project" value="InterPro"/>
</dbReference>
<organism evidence="2 3">
    <name type="scientific">Chrysosporum bergii ANA360D</name>
    <dbReference type="NCBI Taxonomy" id="617107"/>
    <lineage>
        <taxon>Bacteria</taxon>
        <taxon>Bacillati</taxon>
        <taxon>Cyanobacteriota</taxon>
        <taxon>Cyanophyceae</taxon>
        <taxon>Nostocales</taxon>
        <taxon>Nodulariaceae</taxon>
        <taxon>Chrysosporum</taxon>
    </lineage>
</organism>
<evidence type="ECO:0000313" key="3">
    <source>
        <dbReference type="Proteomes" id="UP001159387"/>
    </source>
</evidence>
<dbReference type="PANTHER" id="PTHR45947">
    <property type="entry name" value="SULFOQUINOVOSYL TRANSFERASE SQD2"/>
    <property type="match status" value="1"/>
</dbReference>